<sequence length="231" mass="25999">MADPKRDFGMVYDEQAYVQILNSTFFDVDPEIDHTLEGYVERIFDTLVDAIEEPKRVECGSHEKNISSSIAEPWINPHYIYLFRKFFSRRLHPSPIFCRRHRRLQPTLSTPSSPADLVEPTQAKLRRLNLPSPCPRRSNELQPPTSSRRPALAQAKLRPPSPLANPTYPSLAEPRSSSLQPHRRPTHPSPPPTSPTKPPPTKPPPSPLRLPSVRGFSASDPCPIGPPPFSV</sequence>
<evidence type="ECO:0000256" key="1">
    <source>
        <dbReference type="SAM" id="MobiDB-lite"/>
    </source>
</evidence>
<proteinExistence type="predicted"/>
<accession>A0ABD0TW83</accession>
<dbReference type="AlphaFoldDB" id="A0ABD0TW83"/>
<protein>
    <submittedName>
        <fullName evidence="2">Uncharacterized protein</fullName>
    </submittedName>
</protein>
<gene>
    <name evidence="2" type="ORF">M5K25_026009</name>
</gene>
<feature type="region of interest" description="Disordered" evidence="1">
    <location>
        <begin position="105"/>
        <end position="231"/>
    </location>
</feature>
<evidence type="ECO:0000313" key="3">
    <source>
        <dbReference type="Proteomes" id="UP001552299"/>
    </source>
</evidence>
<keyword evidence="3" id="KW-1185">Reference proteome</keyword>
<comment type="caution">
    <text evidence="2">The sequence shown here is derived from an EMBL/GenBank/DDBJ whole genome shotgun (WGS) entry which is preliminary data.</text>
</comment>
<dbReference type="Proteomes" id="UP001552299">
    <property type="component" value="Unassembled WGS sequence"/>
</dbReference>
<organism evidence="2 3">
    <name type="scientific">Dendrobium thyrsiflorum</name>
    <name type="common">Pinecone-like raceme dendrobium</name>
    <name type="synonym">Orchid</name>
    <dbReference type="NCBI Taxonomy" id="117978"/>
    <lineage>
        <taxon>Eukaryota</taxon>
        <taxon>Viridiplantae</taxon>
        <taxon>Streptophyta</taxon>
        <taxon>Embryophyta</taxon>
        <taxon>Tracheophyta</taxon>
        <taxon>Spermatophyta</taxon>
        <taxon>Magnoliopsida</taxon>
        <taxon>Liliopsida</taxon>
        <taxon>Asparagales</taxon>
        <taxon>Orchidaceae</taxon>
        <taxon>Epidendroideae</taxon>
        <taxon>Malaxideae</taxon>
        <taxon>Dendrobiinae</taxon>
        <taxon>Dendrobium</taxon>
    </lineage>
</organism>
<reference evidence="2 3" key="1">
    <citation type="journal article" date="2024" name="Plant Biotechnol. J.">
        <title>Dendrobium thyrsiflorum genome and its molecular insights into genes involved in important horticultural traits.</title>
        <authorList>
            <person name="Chen B."/>
            <person name="Wang J.Y."/>
            <person name="Zheng P.J."/>
            <person name="Li K.L."/>
            <person name="Liang Y.M."/>
            <person name="Chen X.F."/>
            <person name="Zhang C."/>
            <person name="Zhao X."/>
            <person name="He X."/>
            <person name="Zhang G.Q."/>
            <person name="Liu Z.J."/>
            <person name="Xu Q."/>
        </authorList>
    </citation>
    <scope>NUCLEOTIDE SEQUENCE [LARGE SCALE GENOMIC DNA]</scope>
    <source>
        <strain evidence="2">GZMU011</strain>
    </source>
</reference>
<evidence type="ECO:0000313" key="2">
    <source>
        <dbReference type="EMBL" id="KAL0903945.1"/>
    </source>
</evidence>
<name>A0ABD0TW83_DENTH</name>
<feature type="compositionally biased region" description="Pro residues" evidence="1">
    <location>
        <begin position="187"/>
        <end position="208"/>
    </location>
</feature>
<dbReference type="EMBL" id="JANQDX010000019">
    <property type="protein sequence ID" value="KAL0903945.1"/>
    <property type="molecule type" value="Genomic_DNA"/>
</dbReference>